<dbReference type="PROSITE" id="PS50158">
    <property type="entry name" value="ZF_CCHC"/>
    <property type="match status" value="1"/>
</dbReference>
<reference evidence="4" key="1">
    <citation type="journal article" date="2000" name="Curr. Genet.">
        <title>A long terminal repeat retrotransposon Cgret from the phytopathogenic fungus Colletotrichum gloeosporioides on cranberry.</title>
        <authorList>
            <person name="Zhu P."/>
            <person name="Oudemans P.V."/>
        </authorList>
    </citation>
    <scope>NUCLEOTIDE SEQUENCE</scope>
</reference>
<dbReference type="InterPro" id="IPR032567">
    <property type="entry name" value="RTL1-rel"/>
</dbReference>
<protein>
    <submittedName>
        <fullName evidence="4">Gag protein</fullName>
    </submittedName>
</protein>
<feature type="compositionally biased region" description="Low complexity" evidence="2">
    <location>
        <begin position="302"/>
        <end position="323"/>
    </location>
</feature>
<feature type="region of interest" description="Disordered" evidence="2">
    <location>
        <begin position="1"/>
        <end position="48"/>
    </location>
</feature>
<dbReference type="SMART" id="SM00343">
    <property type="entry name" value="ZnF_C2HC"/>
    <property type="match status" value="1"/>
</dbReference>
<evidence type="ECO:0000259" key="3">
    <source>
        <dbReference type="PROSITE" id="PS50158"/>
    </source>
</evidence>
<proteinExistence type="predicted"/>
<gene>
    <name evidence="4" type="primary">gag</name>
</gene>
<dbReference type="PANTHER" id="PTHR15503">
    <property type="entry name" value="LDOC1 RELATED"/>
    <property type="match status" value="1"/>
</dbReference>
<dbReference type="AlphaFoldDB" id="Q9HFY8"/>
<dbReference type="GO" id="GO:0003676">
    <property type="term" value="F:nucleic acid binding"/>
    <property type="evidence" value="ECO:0007669"/>
    <property type="project" value="InterPro"/>
</dbReference>
<evidence type="ECO:0000313" key="4">
    <source>
        <dbReference type="EMBL" id="AAG24791.1"/>
    </source>
</evidence>
<dbReference type="EMBL" id="AF264028">
    <property type="protein sequence ID" value="AAG24791.1"/>
    <property type="molecule type" value="Genomic_DNA"/>
</dbReference>
<keyword evidence="1" id="KW-0862">Zinc</keyword>
<accession>Q9HFY8</accession>
<feature type="region of interest" description="Disordered" evidence="2">
    <location>
        <begin position="285"/>
        <end position="362"/>
    </location>
</feature>
<dbReference type="Pfam" id="PF00098">
    <property type="entry name" value="zf-CCHC"/>
    <property type="match status" value="1"/>
</dbReference>
<dbReference type="InterPro" id="IPR005159">
    <property type="entry name" value="WCCH"/>
</dbReference>
<dbReference type="GO" id="GO:0008270">
    <property type="term" value="F:zinc ion binding"/>
    <property type="evidence" value="ECO:0007669"/>
    <property type="project" value="UniProtKB-KW"/>
</dbReference>
<dbReference type="InterPro" id="IPR036875">
    <property type="entry name" value="Znf_CCHC_sf"/>
</dbReference>
<dbReference type="InterPro" id="IPR005162">
    <property type="entry name" value="Retrotrans_gag_dom"/>
</dbReference>
<dbReference type="PANTHER" id="PTHR15503:SF22">
    <property type="entry name" value="TRANSPOSON TY3-I GAG POLYPROTEIN"/>
    <property type="match status" value="1"/>
</dbReference>
<feature type="compositionally biased region" description="Polar residues" evidence="2">
    <location>
        <begin position="324"/>
        <end position="333"/>
    </location>
</feature>
<dbReference type="Gene3D" id="4.10.60.10">
    <property type="entry name" value="Zinc finger, CCHC-type"/>
    <property type="match status" value="1"/>
</dbReference>
<evidence type="ECO:0000256" key="1">
    <source>
        <dbReference type="PROSITE-ProRule" id="PRU00047"/>
    </source>
</evidence>
<sequence>MSSRASVKSPTPGSSSRQVPQNLDQELGDQKMKDDSDSEDETEELKKQLEKTNNDFKEMRDMFNQNAAALKELQGRAREAQELKKEVATLRAAANVISAPVEGRERLKLNTPATFDGTPGQLKGHLVQIRTYQAFHMGTFQNDTERVVHAATFLRGRALAWFEPLQQEWLDNPVEKYSQEVRNIFFSFDGYVKALQSLFLDPDEKRQAERDLSNLRQNKSATLYAAEFRRLAARLDMTDESKVFAFYQGLKDDVKDEMAKVDTPPSFLDYVEYAIKIDNRLFERRKEKGEKRQNPNSGRKYQWQPQQRFNNQRNDNRPRNNWNSTRQSTSYGQHSGPMDLSATQKTSSWRNNNQKNDNWKKDKQCFNCNQKGHLAYECPAPKKQQWKPVPERTKQVSMTTKTPHASLSWTGCYNDNCPTHQSDKEASGYYPRNPDQGRSGYDDLIEQRNWREEIAGRPKTLAMAYRSNSKLARKTTEQLDEMLRVQQLETANLPGANNHSTREQELENNNEQRILRLEVAQTLQLQRAQQEPNNTMWHQQIGALTTHIERRKHARGNPARIEQINQELEEQVKQEEVEQYNPQTGQRLLDATRSWSFGETEPGFDSDGIPYDSDSPTDVALWNARHYRGPIPEINDTSSDEDTKSDTEEVSRLLQYREIDMRKDDQQRYFYGTPANQQDKDYIPTLHVQDHHALHANHRDHRNLYWPQCFFDKCREHLGEKHEQQFYPRRHNNNPIRSVYTNRVMIGWKMITFDGNTATFSPSPQYPMRCQHDDTMKWEECQNDKCLIHATQKAKALRLLQQGSNPPRLRFQENRLTKARREGKQITYPGQPEQSKN</sequence>
<keyword evidence="1" id="KW-0479">Metal-binding</keyword>
<evidence type="ECO:0000256" key="2">
    <source>
        <dbReference type="SAM" id="MobiDB-lite"/>
    </source>
</evidence>
<dbReference type="InterPro" id="IPR001878">
    <property type="entry name" value="Znf_CCHC"/>
</dbReference>
<dbReference type="Pfam" id="PF03716">
    <property type="entry name" value="WCCH"/>
    <property type="match status" value="3"/>
</dbReference>
<feature type="domain" description="CCHC-type" evidence="3">
    <location>
        <begin position="365"/>
        <end position="379"/>
    </location>
</feature>
<keyword evidence="1" id="KW-0863">Zinc-finger</keyword>
<feature type="region of interest" description="Disordered" evidence="2">
    <location>
        <begin position="420"/>
        <end position="439"/>
    </location>
</feature>
<organism evidence="4">
    <name type="scientific">Colletotrichum gloeosporioides</name>
    <name type="common">Anthracnose fungus</name>
    <name type="synonym">Glomerella cingulata</name>
    <dbReference type="NCBI Taxonomy" id="474922"/>
    <lineage>
        <taxon>Eukaryota</taxon>
        <taxon>Fungi</taxon>
        <taxon>Dikarya</taxon>
        <taxon>Ascomycota</taxon>
        <taxon>Pezizomycotina</taxon>
        <taxon>Sordariomycetes</taxon>
        <taxon>Hypocreomycetidae</taxon>
        <taxon>Glomerellales</taxon>
        <taxon>Glomerellaceae</taxon>
        <taxon>Colletotrichum</taxon>
        <taxon>Colletotrichum gloeosporioides species complex</taxon>
    </lineage>
</organism>
<feature type="compositionally biased region" description="Polar residues" evidence="2">
    <location>
        <begin position="341"/>
        <end position="350"/>
    </location>
</feature>
<dbReference type="SUPFAM" id="SSF57756">
    <property type="entry name" value="Retrovirus zinc finger-like domains"/>
    <property type="match status" value="1"/>
</dbReference>
<name>Q9HFY8_COLGL</name>
<dbReference type="Pfam" id="PF03732">
    <property type="entry name" value="Retrotrans_gag"/>
    <property type="match status" value="1"/>
</dbReference>
<feature type="compositionally biased region" description="Polar residues" evidence="2">
    <location>
        <begin position="1"/>
        <end position="24"/>
    </location>
</feature>